<dbReference type="Pfam" id="PF00389">
    <property type="entry name" value="2-Hacid_dh"/>
    <property type="match status" value="1"/>
</dbReference>
<evidence type="ECO:0000256" key="3">
    <source>
        <dbReference type="ARBA" id="ARBA00023027"/>
    </source>
</evidence>
<dbReference type="GO" id="GO:0051287">
    <property type="term" value="F:NAD binding"/>
    <property type="evidence" value="ECO:0007669"/>
    <property type="project" value="InterPro"/>
</dbReference>
<evidence type="ECO:0000313" key="7">
    <source>
        <dbReference type="EMBL" id="KRG72550.1"/>
    </source>
</evidence>
<protein>
    <submittedName>
        <fullName evidence="7">2-hydroxyacid dehydrogenase</fullName>
    </submittedName>
</protein>
<comment type="caution">
    <text evidence="7">The sequence shown here is derived from an EMBL/GenBank/DDBJ whole genome shotgun (WGS) entry which is preliminary data.</text>
</comment>
<accession>A0A0R0CTH0</accession>
<keyword evidence="2 4" id="KW-0560">Oxidoreductase</keyword>
<comment type="similarity">
    <text evidence="1 4">Belongs to the D-isomer specific 2-hydroxyacid dehydrogenase family.</text>
</comment>
<dbReference type="InterPro" id="IPR029752">
    <property type="entry name" value="D-isomer_DH_CS1"/>
</dbReference>
<evidence type="ECO:0000256" key="4">
    <source>
        <dbReference type="RuleBase" id="RU003719"/>
    </source>
</evidence>
<evidence type="ECO:0000256" key="1">
    <source>
        <dbReference type="ARBA" id="ARBA00005854"/>
    </source>
</evidence>
<proteinExistence type="inferred from homology"/>
<dbReference type="PANTHER" id="PTHR43026">
    <property type="entry name" value="2-HYDROXYACID DEHYDROGENASE HOMOLOG 1-RELATED"/>
    <property type="match status" value="1"/>
</dbReference>
<dbReference type="InterPro" id="IPR036291">
    <property type="entry name" value="NAD(P)-bd_dom_sf"/>
</dbReference>
<evidence type="ECO:0000256" key="2">
    <source>
        <dbReference type="ARBA" id="ARBA00023002"/>
    </source>
</evidence>
<evidence type="ECO:0000259" key="6">
    <source>
        <dbReference type="Pfam" id="PF02826"/>
    </source>
</evidence>
<dbReference type="PANTHER" id="PTHR43026:SF1">
    <property type="entry name" value="2-HYDROXYACID DEHYDROGENASE HOMOLOG 1-RELATED"/>
    <property type="match status" value="1"/>
</dbReference>
<dbReference type="SUPFAM" id="SSF52283">
    <property type="entry name" value="Formate/glycerate dehydrogenase catalytic domain-like"/>
    <property type="match status" value="1"/>
</dbReference>
<keyword evidence="8" id="KW-1185">Reference proteome</keyword>
<evidence type="ECO:0000313" key="8">
    <source>
        <dbReference type="Proteomes" id="UP000051386"/>
    </source>
</evidence>
<evidence type="ECO:0000259" key="5">
    <source>
        <dbReference type="Pfam" id="PF00389"/>
    </source>
</evidence>
<feature type="domain" description="D-isomer specific 2-hydroxyacid dehydrogenase catalytic" evidence="5">
    <location>
        <begin position="3"/>
        <end position="331"/>
    </location>
</feature>
<dbReference type="PROSITE" id="PS00671">
    <property type="entry name" value="D_2_HYDROXYACID_DH_3"/>
    <property type="match status" value="1"/>
</dbReference>
<organism evidence="7 8">
    <name type="scientific">Stenotrophomonas chelatiphaga</name>
    <dbReference type="NCBI Taxonomy" id="517011"/>
    <lineage>
        <taxon>Bacteria</taxon>
        <taxon>Pseudomonadati</taxon>
        <taxon>Pseudomonadota</taxon>
        <taxon>Gammaproteobacteria</taxon>
        <taxon>Lysobacterales</taxon>
        <taxon>Lysobacteraceae</taxon>
        <taxon>Stenotrophomonas</taxon>
    </lineage>
</organism>
<dbReference type="Proteomes" id="UP000051386">
    <property type="component" value="Unassembled WGS sequence"/>
</dbReference>
<dbReference type="InterPro" id="IPR006140">
    <property type="entry name" value="D-isomer_DH_NAD-bd"/>
</dbReference>
<dbReference type="GO" id="GO:0008720">
    <property type="term" value="F:D-lactate dehydrogenase (NAD+) activity"/>
    <property type="evidence" value="ECO:0007669"/>
    <property type="project" value="TreeGrafter"/>
</dbReference>
<dbReference type="RefSeq" id="WP_057509293.1">
    <property type="nucleotide sequence ID" value="NZ_LDJK01000072.1"/>
</dbReference>
<dbReference type="PROSITE" id="PS00670">
    <property type="entry name" value="D_2_HYDROXYACID_DH_2"/>
    <property type="match status" value="1"/>
</dbReference>
<dbReference type="PROSITE" id="PS00065">
    <property type="entry name" value="D_2_HYDROXYACID_DH_1"/>
    <property type="match status" value="1"/>
</dbReference>
<feature type="domain" description="D-isomer specific 2-hydroxyacid dehydrogenase NAD-binding" evidence="6">
    <location>
        <begin position="114"/>
        <end position="300"/>
    </location>
</feature>
<dbReference type="SUPFAM" id="SSF51735">
    <property type="entry name" value="NAD(P)-binding Rossmann-fold domains"/>
    <property type="match status" value="1"/>
</dbReference>
<keyword evidence="3" id="KW-0520">NAD</keyword>
<dbReference type="PATRIC" id="fig|517011.3.peg.2957"/>
<dbReference type="Pfam" id="PF02826">
    <property type="entry name" value="2-Hacid_dh_C"/>
    <property type="match status" value="1"/>
</dbReference>
<dbReference type="InterPro" id="IPR006139">
    <property type="entry name" value="D-isomer_2_OHA_DH_cat_dom"/>
</dbReference>
<dbReference type="CDD" id="cd12183">
    <property type="entry name" value="LDH_like_2"/>
    <property type="match status" value="1"/>
</dbReference>
<name>A0A0R0CTH0_9GAMM</name>
<dbReference type="EMBL" id="LDJK01000072">
    <property type="protein sequence ID" value="KRG72550.1"/>
    <property type="molecule type" value="Genomic_DNA"/>
</dbReference>
<gene>
    <name evidence="7" type="ORF">ABB28_14495</name>
</gene>
<sequence>MKVAVFSARPYDSRSLDEANQQAGAAHGVEFLYYDATLDVHTAALAQGCDAVCVFVNDRLDAPVLQALHGMGVRAVLLRCAGFNNVDLAAAERLGFFVARVPAYSPEAVAEHTLALIMTLNRQTHRAFNRVREGNFMLEGLLGRTLHGKTAGIVGTGKIGLATARILHGMGCTVLGHDPYPSPDFAGLGEFVSLQDLLARSDIVSLHCPLTIQTRHLINDDSLALMKPGAMLVNTSRGGLVDTDAVIRALKSRQLGHLAIDVYEQESALFFQDRSGQIIDDDVFQRLMTFPNVLVTGHQGFFTTEALQEIAETTLGNLGHFAAGTECPNEVTSG</sequence>
<dbReference type="InterPro" id="IPR029753">
    <property type="entry name" value="D-isomer_DH_CS"/>
</dbReference>
<dbReference type="AlphaFoldDB" id="A0A0R0CTH0"/>
<dbReference type="InterPro" id="IPR058205">
    <property type="entry name" value="D-LDH-like"/>
</dbReference>
<reference evidence="7 8" key="1">
    <citation type="submission" date="2015-05" db="EMBL/GenBank/DDBJ databases">
        <title>Genome sequencing and analysis of members of genus Stenotrophomonas.</title>
        <authorList>
            <person name="Patil P.P."/>
            <person name="Midha S."/>
            <person name="Patil P.B."/>
        </authorList>
    </citation>
    <scope>NUCLEOTIDE SEQUENCE [LARGE SCALE GENOMIC DNA]</scope>
    <source>
        <strain evidence="7 8">DSM 21508</strain>
    </source>
</reference>
<dbReference type="Gene3D" id="3.40.50.720">
    <property type="entry name" value="NAD(P)-binding Rossmann-like Domain"/>
    <property type="match status" value="2"/>
</dbReference>